<dbReference type="InterPro" id="IPR019979">
    <property type="entry name" value="Ribosomal_uS17_CS"/>
</dbReference>
<dbReference type="CDD" id="cd00364">
    <property type="entry name" value="Ribosomal_uS17"/>
    <property type="match status" value="1"/>
</dbReference>
<evidence type="ECO:0000256" key="7">
    <source>
        <dbReference type="RuleBase" id="RU003872"/>
    </source>
</evidence>
<dbReference type="PROSITE" id="PS00056">
    <property type="entry name" value="RIBOSOMAL_S17"/>
    <property type="match status" value="1"/>
</dbReference>
<evidence type="ECO:0000256" key="1">
    <source>
        <dbReference type="ARBA" id="ARBA00010254"/>
    </source>
</evidence>
<dbReference type="AlphaFoldDB" id="A0A2H0R6C3"/>
<dbReference type="InterPro" id="IPR019984">
    <property type="entry name" value="Ribosomal_uS17_bact/chlr"/>
</dbReference>
<evidence type="ECO:0000256" key="5">
    <source>
        <dbReference type="ARBA" id="ARBA00023274"/>
    </source>
</evidence>
<evidence type="ECO:0000313" key="8">
    <source>
        <dbReference type="EMBL" id="PIR42030.1"/>
    </source>
</evidence>
<dbReference type="SUPFAM" id="SSF50249">
    <property type="entry name" value="Nucleic acid-binding proteins"/>
    <property type="match status" value="1"/>
</dbReference>
<dbReference type="Gene3D" id="2.40.50.140">
    <property type="entry name" value="Nucleic acid-binding proteins"/>
    <property type="match status" value="1"/>
</dbReference>
<dbReference type="PRINTS" id="PR00973">
    <property type="entry name" value="RIBOSOMALS17"/>
</dbReference>
<dbReference type="NCBIfam" id="TIGR03635">
    <property type="entry name" value="uS17_bact"/>
    <property type="match status" value="1"/>
</dbReference>
<organism evidence="8 9">
    <name type="scientific">Candidatus Yanofskybacteria bacterium CG10_big_fil_rev_8_21_14_0_10_37_15</name>
    <dbReference type="NCBI Taxonomy" id="1975097"/>
    <lineage>
        <taxon>Bacteria</taxon>
        <taxon>Candidatus Yanofskyibacteriota</taxon>
    </lineage>
</organism>
<dbReference type="InterPro" id="IPR012340">
    <property type="entry name" value="NA-bd_OB-fold"/>
</dbReference>
<dbReference type="GO" id="GO:0003735">
    <property type="term" value="F:structural constituent of ribosome"/>
    <property type="evidence" value="ECO:0007669"/>
    <property type="project" value="UniProtKB-UniRule"/>
</dbReference>
<keyword evidence="5 6" id="KW-0687">Ribonucleoprotein</keyword>
<comment type="similarity">
    <text evidence="1 6 7">Belongs to the universal ribosomal protein uS17 family.</text>
</comment>
<accession>A0A2H0R6C3</accession>
<dbReference type="EMBL" id="PCXP01000007">
    <property type="protein sequence ID" value="PIR42030.1"/>
    <property type="molecule type" value="Genomic_DNA"/>
</dbReference>
<keyword evidence="4 6" id="KW-0689">Ribosomal protein</keyword>
<evidence type="ECO:0000256" key="2">
    <source>
        <dbReference type="ARBA" id="ARBA00022730"/>
    </source>
</evidence>
<dbReference type="Proteomes" id="UP000230208">
    <property type="component" value="Unassembled WGS sequence"/>
</dbReference>
<dbReference type="PANTHER" id="PTHR10744">
    <property type="entry name" value="40S RIBOSOMAL PROTEIN S11 FAMILY MEMBER"/>
    <property type="match status" value="1"/>
</dbReference>
<keyword evidence="2 6" id="KW-0699">rRNA-binding</keyword>
<comment type="function">
    <text evidence="6">One of the primary rRNA binding proteins, it binds specifically to the 5'-end of 16S ribosomal RNA.</text>
</comment>
<comment type="subunit">
    <text evidence="6">Part of the 30S ribosomal subunit.</text>
</comment>
<dbReference type="GO" id="GO:0006412">
    <property type="term" value="P:translation"/>
    <property type="evidence" value="ECO:0007669"/>
    <property type="project" value="UniProtKB-UniRule"/>
</dbReference>
<sequence>MIEKNKKQRLLHGVVVSDKMDKTVVVQILRLKKHPKYKKYFKITKRFKAHSPENQYHIGDKVVIGETKPVSKEKRWIVVSKINNA</sequence>
<dbReference type="HAMAP" id="MF_01345_B">
    <property type="entry name" value="Ribosomal_uS17_B"/>
    <property type="match status" value="1"/>
</dbReference>
<evidence type="ECO:0000256" key="4">
    <source>
        <dbReference type="ARBA" id="ARBA00022980"/>
    </source>
</evidence>
<dbReference type="InterPro" id="IPR000266">
    <property type="entry name" value="Ribosomal_uS17"/>
</dbReference>
<comment type="caution">
    <text evidence="8">The sequence shown here is derived from an EMBL/GenBank/DDBJ whole genome shotgun (WGS) entry which is preliminary data.</text>
</comment>
<gene>
    <name evidence="6" type="primary">rpsQ</name>
    <name evidence="8" type="ORF">COV30_00455</name>
</gene>
<dbReference type="GO" id="GO:0019843">
    <property type="term" value="F:rRNA binding"/>
    <property type="evidence" value="ECO:0007669"/>
    <property type="project" value="UniProtKB-UniRule"/>
</dbReference>
<dbReference type="GO" id="GO:0022627">
    <property type="term" value="C:cytosolic small ribosomal subunit"/>
    <property type="evidence" value="ECO:0007669"/>
    <property type="project" value="UniProtKB-UniRule"/>
</dbReference>
<dbReference type="PANTHER" id="PTHR10744:SF1">
    <property type="entry name" value="SMALL RIBOSOMAL SUBUNIT PROTEIN US17M"/>
    <property type="match status" value="1"/>
</dbReference>
<proteinExistence type="inferred from homology"/>
<dbReference type="NCBIfam" id="NF004123">
    <property type="entry name" value="PRK05610.1"/>
    <property type="match status" value="1"/>
</dbReference>
<dbReference type="Pfam" id="PF00366">
    <property type="entry name" value="Ribosomal_S17"/>
    <property type="match status" value="1"/>
</dbReference>
<keyword evidence="3 6" id="KW-0694">RNA-binding</keyword>
<evidence type="ECO:0000256" key="3">
    <source>
        <dbReference type="ARBA" id="ARBA00022884"/>
    </source>
</evidence>
<evidence type="ECO:0000256" key="6">
    <source>
        <dbReference type="HAMAP-Rule" id="MF_01345"/>
    </source>
</evidence>
<evidence type="ECO:0000313" key="9">
    <source>
        <dbReference type="Proteomes" id="UP000230208"/>
    </source>
</evidence>
<protein>
    <recommendedName>
        <fullName evidence="6">Small ribosomal subunit protein uS17</fullName>
    </recommendedName>
</protein>
<name>A0A2H0R6C3_9BACT</name>
<reference evidence="8 9" key="1">
    <citation type="submission" date="2017-09" db="EMBL/GenBank/DDBJ databases">
        <title>Depth-based differentiation of microbial function through sediment-hosted aquifers and enrichment of novel symbionts in the deep terrestrial subsurface.</title>
        <authorList>
            <person name="Probst A.J."/>
            <person name="Ladd B."/>
            <person name="Jarett J.K."/>
            <person name="Geller-Mcgrath D.E."/>
            <person name="Sieber C.M."/>
            <person name="Emerson J.B."/>
            <person name="Anantharaman K."/>
            <person name="Thomas B.C."/>
            <person name="Malmstrom R."/>
            <person name="Stieglmeier M."/>
            <person name="Klingl A."/>
            <person name="Woyke T."/>
            <person name="Ryan C.M."/>
            <person name="Banfield J.F."/>
        </authorList>
    </citation>
    <scope>NUCLEOTIDE SEQUENCE [LARGE SCALE GENOMIC DNA]</scope>
    <source>
        <strain evidence="8">CG10_big_fil_rev_8_21_14_0_10_37_15</strain>
    </source>
</reference>